<keyword evidence="4 7" id="KW-0276">Fatty acid metabolism</keyword>
<dbReference type="SUPFAM" id="SSF47336">
    <property type="entry name" value="ACP-like"/>
    <property type="match status" value="1"/>
</dbReference>
<comment type="PTM">
    <text evidence="9">4'-phosphopantetheine is transferred from CoA to a specific serine of apo-ACP by acpS.</text>
</comment>
<proteinExistence type="inferred from homology"/>
<dbReference type="AlphaFoldDB" id="A0A414U631"/>
<dbReference type="InterPro" id="IPR003231">
    <property type="entry name" value="ACP"/>
</dbReference>
<keyword evidence="7" id="KW-0963">Cytoplasm</keyword>
<dbReference type="EMBL" id="RCYR01000007">
    <property type="protein sequence ID" value="RYS80738.1"/>
    <property type="molecule type" value="Genomic_DNA"/>
</dbReference>
<evidence type="ECO:0000256" key="8">
    <source>
        <dbReference type="NCBIfam" id="TIGR00517"/>
    </source>
</evidence>
<dbReference type="InterPro" id="IPR009081">
    <property type="entry name" value="PP-bd_ACP"/>
</dbReference>
<dbReference type="HAMAP" id="MF_01217">
    <property type="entry name" value="Acyl_carrier"/>
    <property type="match status" value="1"/>
</dbReference>
<name>A0A414U631_9FIRM</name>
<evidence type="ECO:0000256" key="7">
    <source>
        <dbReference type="HAMAP-Rule" id="MF_01217"/>
    </source>
</evidence>
<dbReference type="UniPathway" id="UPA00094"/>
<dbReference type="PANTHER" id="PTHR20863">
    <property type="entry name" value="ACYL CARRIER PROTEIN"/>
    <property type="match status" value="1"/>
</dbReference>
<comment type="caution">
    <text evidence="10">The sequence shown here is derived from an EMBL/GenBank/DDBJ whole genome shotgun (WGS) entry which is preliminary data.</text>
</comment>
<keyword evidence="3 7" id="KW-0597">Phosphoprotein</keyword>
<evidence type="ECO:0000256" key="6">
    <source>
        <dbReference type="ARBA" id="ARBA00023160"/>
    </source>
</evidence>
<dbReference type="Pfam" id="PF00550">
    <property type="entry name" value="PP-binding"/>
    <property type="match status" value="1"/>
</dbReference>
<evidence type="ECO:0000313" key="11">
    <source>
        <dbReference type="Proteomes" id="UP000292665"/>
    </source>
</evidence>
<evidence type="ECO:0000256" key="2">
    <source>
        <dbReference type="ARBA" id="ARBA00022516"/>
    </source>
</evidence>
<organism evidence="10 11">
    <name type="scientific">[Ruminococcus] torques</name>
    <dbReference type="NCBI Taxonomy" id="33039"/>
    <lineage>
        <taxon>Bacteria</taxon>
        <taxon>Bacillati</taxon>
        <taxon>Bacillota</taxon>
        <taxon>Clostridia</taxon>
        <taxon>Lachnospirales</taxon>
        <taxon>Lachnospiraceae</taxon>
        <taxon>Mediterraneibacter</taxon>
    </lineage>
</organism>
<evidence type="ECO:0000256" key="5">
    <source>
        <dbReference type="ARBA" id="ARBA00023098"/>
    </source>
</evidence>
<comment type="subcellular location">
    <subcellularLocation>
        <location evidence="7">Cytoplasm</location>
    </subcellularLocation>
</comment>
<comment type="PTM">
    <text evidence="7">4'-phosphopantetheine is transferred from CoA to a specific serine of apo-ACP by AcpS. This modification is essential for activity because fatty acids are bound in thioester linkage to the sulfhydryl of the prosthetic group.</text>
</comment>
<dbReference type="NCBIfam" id="NF002148">
    <property type="entry name" value="PRK00982.1-2"/>
    <property type="match status" value="1"/>
</dbReference>
<dbReference type="NCBIfam" id="NF002151">
    <property type="entry name" value="PRK00982.1-5"/>
    <property type="match status" value="1"/>
</dbReference>
<evidence type="ECO:0000313" key="10">
    <source>
        <dbReference type="EMBL" id="RYS80738.1"/>
    </source>
</evidence>
<keyword evidence="1 7" id="KW-0596">Phosphopantetheine</keyword>
<feature type="modified residue" description="O-(pantetheine 4'-phosphoryl)serine" evidence="7">
    <location>
        <position position="69"/>
    </location>
</feature>
<sequence length="110" mass="12997">MGWKYFRMVNLFERSNENKLWIKNKVKEKRKEEIIMTERMKEIVAEALNVEIETLKEDTSFKEDLGADSLDLFELVMAFEEEFGVEIPSEDLEKITTIKDAAAYMEAHKE</sequence>
<dbReference type="GO" id="GO:0016020">
    <property type="term" value="C:membrane"/>
    <property type="evidence" value="ECO:0007669"/>
    <property type="project" value="GOC"/>
</dbReference>
<dbReference type="NCBIfam" id="NF002150">
    <property type="entry name" value="PRK00982.1-4"/>
    <property type="match status" value="1"/>
</dbReference>
<dbReference type="InterPro" id="IPR036736">
    <property type="entry name" value="ACP-like_sf"/>
</dbReference>
<dbReference type="PANTHER" id="PTHR20863:SF76">
    <property type="entry name" value="CARRIER DOMAIN-CONTAINING PROTEIN"/>
    <property type="match status" value="1"/>
</dbReference>
<evidence type="ECO:0000256" key="1">
    <source>
        <dbReference type="ARBA" id="ARBA00022450"/>
    </source>
</evidence>
<comment type="similarity">
    <text evidence="7">Belongs to the acyl carrier protein (ACP) family.</text>
</comment>
<dbReference type="NCBIfam" id="TIGR00517">
    <property type="entry name" value="acyl_carrier"/>
    <property type="match status" value="1"/>
</dbReference>
<accession>A0A414U631</accession>
<protein>
    <recommendedName>
        <fullName evidence="7 8">Acyl carrier protein</fullName>
        <shortName evidence="7">ACP</shortName>
    </recommendedName>
</protein>
<dbReference type="GO" id="GO:0000036">
    <property type="term" value="F:acyl carrier activity"/>
    <property type="evidence" value="ECO:0007669"/>
    <property type="project" value="UniProtKB-UniRule"/>
</dbReference>
<comment type="pathway">
    <text evidence="7 9">Lipid metabolism; fatty acid biosynthesis.</text>
</comment>
<evidence type="ECO:0000256" key="4">
    <source>
        <dbReference type="ARBA" id="ARBA00022832"/>
    </source>
</evidence>
<reference evidence="10 11" key="1">
    <citation type="journal article" date="2019" name="Science, e1252229">
        <title>Invertible promoters mediate bacterial phase variation, antibiotic resistance, and host adaptation in the gut.</title>
        <authorList>
            <person name="Jiang X."/>
            <person name="Hall A.B."/>
            <person name="Arthur T.D."/>
            <person name="Plichta D.R."/>
            <person name="Covington C.T."/>
            <person name="Poyet M."/>
            <person name="Crothers J."/>
            <person name="Moses P.L."/>
            <person name="Tolonen A.C."/>
            <person name="Vlamakis H."/>
            <person name="Alm E.J."/>
            <person name="Xavier R.J."/>
        </authorList>
    </citation>
    <scope>NUCLEOTIDE SEQUENCE [LARGE SCALE GENOMIC DNA]</scope>
    <source>
        <strain evidence="11">aa_0143</strain>
    </source>
</reference>
<gene>
    <name evidence="7" type="primary">acpP</name>
    <name evidence="10" type="ORF">EAI93_05375</name>
</gene>
<evidence type="ECO:0000256" key="3">
    <source>
        <dbReference type="ARBA" id="ARBA00022553"/>
    </source>
</evidence>
<dbReference type="GO" id="GO:0005829">
    <property type="term" value="C:cytosol"/>
    <property type="evidence" value="ECO:0007669"/>
    <property type="project" value="TreeGrafter"/>
</dbReference>
<keyword evidence="6 7" id="KW-0275">Fatty acid biosynthesis</keyword>
<evidence type="ECO:0000256" key="9">
    <source>
        <dbReference type="RuleBase" id="RU003545"/>
    </source>
</evidence>
<keyword evidence="5 7" id="KW-0443">Lipid metabolism</keyword>
<keyword evidence="2 7" id="KW-0444">Lipid biosynthesis</keyword>
<dbReference type="GO" id="GO:0000035">
    <property type="term" value="F:acyl binding"/>
    <property type="evidence" value="ECO:0007669"/>
    <property type="project" value="TreeGrafter"/>
</dbReference>
<dbReference type="GO" id="GO:0009245">
    <property type="term" value="P:lipid A biosynthetic process"/>
    <property type="evidence" value="ECO:0007669"/>
    <property type="project" value="TreeGrafter"/>
</dbReference>
<dbReference type="Proteomes" id="UP000292665">
    <property type="component" value="Unassembled WGS sequence"/>
</dbReference>
<dbReference type="PROSITE" id="PS50075">
    <property type="entry name" value="CARRIER"/>
    <property type="match status" value="1"/>
</dbReference>
<comment type="function">
    <text evidence="7 9">Carrier of the growing fatty acid chain in fatty acid biosynthesis.</text>
</comment>
<dbReference type="Gene3D" id="1.10.1200.10">
    <property type="entry name" value="ACP-like"/>
    <property type="match status" value="1"/>
</dbReference>